<keyword evidence="5" id="KW-1185">Reference proteome</keyword>
<feature type="transmembrane region" description="Helical" evidence="2">
    <location>
        <begin position="222"/>
        <end position="243"/>
    </location>
</feature>
<feature type="compositionally biased region" description="Low complexity" evidence="1">
    <location>
        <begin position="178"/>
        <end position="201"/>
    </location>
</feature>
<reference evidence="4 5" key="1">
    <citation type="journal article" date="2021" name="Elife">
        <title>Chloroplast acquisition without the gene transfer in kleptoplastic sea slugs, Plakobranchus ocellatus.</title>
        <authorList>
            <person name="Maeda T."/>
            <person name="Takahashi S."/>
            <person name="Yoshida T."/>
            <person name="Shimamura S."/>
            <person name="Takaki Y."/>
            <person name="Nagai Y."/>
            <person name="Toyoda A."/>
            <person name="Suzuki Y."/>
            <person name="Arimoto A."/>
            <person name="Ishii H."/>
            <person name="Satoh N."/>
            <person name="Nishiyama T."/>
            <person name="Hasebe M."/>
            <person name="Maruyama T."/>
            <person name="Minagawa J."/>
            <person name="Obokata J."/>
            <person name="Shigenobu S."/>
        </authorList>
    </citation>
    <scope>NUCLEOTIDE SEQUENCE [LARGE SCALE GENOMIC DNA]</scope>
</reference>
<dbReference type="Proteomes" id="UP000762676">
    <property type="component" value="Unassembled WGS sequence"/>
</dbReference>
<feature type="chain" id="PRO_5044022529" description="FZ domain-containing protein" evidence="3">
    <location>
        <begin position="24"/>
        <end position="394"/>
    </location>
</feature>
<name>A0AAV4IVP8_9GAST</name>
<protein>
    <recommendedName>
        <fullName evidence="6">FZ domain-containing protein</fullName>
    </recommendedName>
</protein>
<keyword evidence="3" id="KW-0732">Signal</keyword>
<evidence type="ECO:0000256" key="3">
    <source>
        <dbReference type="SAM" id="SignalP"/>
    </source>
</evidence>
<evidence type="ECO:0000256" key="1">
    <source>
        <dbReference type="SAM" id="MobiDB-lite"/>
    </source>
</evidence>
<sequence>MWLFSLKYILLLSMMYTWRSGYSQYVELTIHSFIGFSTFKVNRNVLSQFYECLCSDSSLSCDLKGSDSLDDLDKTEVAEIHIGDLPEDLYEPTFQCDFDLVSEDRLTCVKMPKNYLKLFKQYCSHRSDQACQTLAVSPISVESCKLRCITLAFKNELLLDGENSAEITEDECPEELPTTKTTRTTTTTSTTTVHTSESTPTELLSQKKNKEDNSDADSSLDLGLGISLPLIFIIAAALAVFYWREKIKHLVLPKQEARSSSTSEGGNDICQASDADRTGDEDASNCYLDMFETNNTDASLLPEASAHDKDGDDDGDGVYEDVQRPTAEPDFVYNDLVEESDFVYNDLVDTESTEAEYGNMSEVTEVKLDCDNMEATYNNCEAVYQTPVQRHNSS</sequence>
<organism evidence="4 5">
    <name type="scientific">Elysia marginata</name>
    <dbReference type="NCBI Taxonomy" id="1093978"/>
    <lineage>
        <taxon>Eukaryota</taxon>
        <taxon>Metazoa</taxon>
        <taxon>Spiralia</taxon>
        <taxon>Lophotrochozoa</taxon>
        <taxon>Mollusca</taxon>
        <taxon>Gastropoda</taxon>
        <taxon>Heterobranchia</taxon>
        <taxon>Euthyneura</taxon>
        <taxon>Panpulmonata</taxon>
        <taxon>Sacoglossa</taxon>
        <taxon>Placobranchoidea</taxon>
        <taxon>Plakobranchidae</taxon>
        <taxon>Elysia</taxon>
    </lineage>
</organism>
<keyword evidence="2" id="KW-0472">Membrane</keyword>
<proteinExistence type="predicted"/>
<keyword evidence="2" id="KW-0812">Transmembrane</keyword>
<evidence type="ECO:0000256" key="2">
    <source>
        <dbReference type="SAM" id="Phobius"/>
    </source>
</evidence>
<evidence type="ECO:0000313" key="5">
    <source>
        <dbReference type="Proteomes" id="UP000762676"/>
    </source>
</evidence>
<feature type="region of interest" description="Disordered" evidence="1">
    <location>
        <begin position="166"/>
        <end position="218"/>
    </location>
</feature>
<evidence type="ECO:0000313" key="4">
    <source>
        <dbReference type="EMBL" id="GFS13091.1"/>
    </source>
</evidence>
<accession>A0AAV4IVP8</accession>
<comment type="caution">
    <text evidence="4">The sequence shown here is derived from an EMBL/GenBank/DDBJ whole genome shotgun (WGS) entry which is preliminary data.</text>
</comment>
<dbReference type="EMBL" id="BMAT01006457">
    <property type="protein sequence ID" value="GFS13091.1"/>
    <property type="molecule type" value="Genomic_DNA"/>
</dbReference>
<feature type="region of interest" description="Disordered" evidence="1">
    <location>
        <begin position="255"/>
        <end position="278"/>
    </location>
</feature>
<keyword evidence="2" id="KW-1133">Transmembrane helix</keyword>
<gene>
    <name evidence="4" type="ORF">ElyMa_003128200</name>
</gene>
<evidence type="ECO:0008006" key="6">
    <source>
        <dbReference type="Google" id="ProtNLM"/>
    </source>
</evidence>
<feature type="signal peptide" evidence="3">
    <location>
        <begin position="1"/>
        <end position="23"/>
    </location>
</feature>
<dbReference type="AlphaFoldDB" id="A0AAV4IVP8"/>